<dbReference type="Proteomes" id="UP001164539">
    <property type="component" value="Chromosome 9"/>
</dbReference>
<sequence>MILLLVLSIFLHQASSSPLSFSFSSFNKDSCSIGSLICTGSVTANYGYLSLTSDPLPGNSSSSSPSLPLNRIGRVLYNRPVLAWPATISTTFTIRISPYQNSPGSADGLTFIFAPDSKPSPYYSYGSYLGIVDKFVSGGNVSQLAVEFDTYQNDFDIDGNHVGIDTISTMETVAAVSLNRIGIDLKSGRMIKVQIDYDGWTEMLYVSLGYFGYPLQRVLEKSIILPETVPSSVYVGFTAATGSLSESHQVLDWSFTTIPLPSSSLKNRKLIKP</sequence>
<accession>A0ACC1XHB2</accession>
<reference evidence="1 2" key="1">
    <citation type="journal article" date="2023" name="Science">
        <title>Complex scaffold remodeling in plant triterpene biosynthesis.</title>
        <authorList>
            <person name="De La Pena R."/>
            <person name="Hodgson H."/>
            <person name="Liu J.C."/>
            <person name="Stephenson M.J."/>
            <person name="Martin A.C."/>
            <person name="Owen C."/>
            <person name="Harkess A."/>
            <person name="Leebens-Mack J."/>
            <person name="Jimenez L.E."/>
            <person name="Osbourn A."/>
            <person name="Sattely E.S."/>
        </authorList>
    </citation>
    <scope>NUCLEOTIDE SEQUENCE [LARGE SCALE GENOMIC DNA]</scope>
    <source>
        <strain evidence="2">cv. JPN11</strain>
        <tissue evidence="1">Leaf</tissue>
    </source>
</reference>
<organism evidence="1 2">
    <name type="scientific">Melia azedarach</name>
    <name type="common">Chinaberry tree</name>
    <dbReference type="NCBI Taxonomy" id="155640"/>
    <lineage>
        <taxon>Eukaryota</taxon>
        <taxon>Viridiplantae</taxon>
        <taxon>Streptophyta</taxon>
        <taxon>Embryophyta</taxon>
        <taxon>Tracheophyta</taxon>
        <taxon>Spermatophyta</taxon>
        <taxon>Magnoliopsida</taxon>
        <taxon>eudicotyledons</taxon>
        <taxon>Gunneridae</taxon>
        <taxon>Pentapetalae</taxon>
        <taxon>rosids</taxon>
        <taxon>malvids</taxon>
        <taxon>Sapindales</taxon>
        <taxon>Meliaceae</taxon>
        <taxon>Melia</taxon>
    </lineage>
</organism>
<dbReference type="EMBL" id="CM051402">
    <property type="protein sequence ID" value="KAJ4710217.1"/>
    <property type="molecule type" value="Genomic_DNA"/>
</dbReference>
<protein>
    <submittedName>
        <fullName evidence="1">Lectin receptor kinase</fullName>
    </submittedName>
</protein>
<comment type="caution">
    <text evidence="1">The sequence shown here is derived from an EMBL/GenBank/DDBJ whole genome shotgun (WGS) entry which is preliminary data.</text>
</comment>
<gene>
    <name evidence="1" type="ORF">OWV82_016431</name>
</gene>
<keyword evidence="1" id="KW-0808">Transferase</keyword>
<keyword evidence="1" id="KW-0418">Kinase</keyword>
<name>A0ACC1XHB2_MELAZ</name>
<keyword evidence="1" id="KW-0675">Receptor</keyword>
<proteinExistence type="predicted"/>
<evidence type="ECO:0000313" key="1">
    <source>
        <dbReference type="EMBL" id="KAJ4710217.1"/>
    </source>
</evidence>
<evidence type="ECO:0000313" key="2">
    <source>
        <dbReference type="Proteomes" id="UP001164539"/>
    </source>
</evidence>
<keyword evidence="2" id="KW-1185">Reference proteome</keyword>